<protein>
    <recommendedName>
        <fullName evidence="4">Bromo domain-containing protein</fullName>
    </recommendedName>
</protein>
<dbReference type="Pfam" id="PF00439">
    <property type="entry name" value="Bromodomain"/>
    <property type="match status" value="1"/>
</dbReference>
<accession>A0A9W9TAJ9</accession>
<feature type="domain" description="Bromo" evidence="4">
    <location>
        <begin position="576"/>
        <end position="692"/>
    </location>
</feature>
<feature type="compositionally biased region" description="Low complexity" evidence="3">
    <location>
        <begin position="256"/>
        <end position="279"/>
    </location>
</feature>
<reference evidence="5" key="2">
    <citation type="journal article" date="2023" name="IMA Fungus">
        <title>Comparative genomic study of the Penicillium genus elucidates a diverse pangenome and 15 lateral gene transfer events.</title>
        <authorList>
            <person name="Petersen C."/>
            <person name="Sorensen T."/>
            <person name="Nielsen M.R."/>
            <person name="Sondergaard T.E."/>
            <person name="Sorensen J.L."/>
            <person name="Fitzpatrick D.A."/>
            <person name="Frisvad J.C."/>
            <person name="Nielsen K.L."/>
        </authorList>
    </citation>
    <scope>NUCLEOTIDE SEQUENCE</scope>
    <source>
        <strain evidence="5">IBT 15544</strain>
    </source>
</reference>
<dbReference type="GO" id="GO:0006325">
    <property type="term" value="P:chromatin organization"/>
    <property type="evidence" value="ECO:0007669"/>
    <property type="project" value="UniProtKB-ARBA"/>
</dbReference>
<evidence type="ECO:0000313" key="6">
    <source>
        <dbReference type="Proteomes" id="UP001150904"/>
    </source>
</evidence>
<keyword evidence="6" id="KW-1185">Reference proteome</keyword>
<organism evidence="5 6">
    <name type="scientific">Penicillium cinerascens</name>
    <dbReference type="NCBI Taxonomy" id="70096"/>
    <lineage>
        <taxon>Eukaryota</taxon>
        <taxon>Fungi</taxon>
        <taxon>Dikarya</taxon>
        <taxon>Ascomycota</taxon>
        <taxon>Pezizomycotina</taxon>
        <taxon>Eurotiomycetes</taxon>
        <taxon>Eurotiomycetidae</taxon>
        <taxon>Eurotiales</taxon>
        <taxon>Aspergillaceae</taxon>
        <taxon>Penicillium</taxon>
    </lineage>
</organism>
<gene>
    <name evidence="5" type="ORF">N7498_002064</name>
</gene>
<dbReference type="OrthoDB" id="21449at2759"/>
<feature type="compositionally biased region" description="Polar residues" evidence="3">
    <location>
        <begin position="348"/>
        <end position="361"/>
    </location>
</feature>
<dbReference type="PANTHER" id="PTHR15398:SF4">
    <property type="entry name" value="BROMODOMAIN-CONTAINING PROTEIN 8 ISOFORM X1"/>
    <property type="match status" value="1"/>
</dbReference>
<dbReference type="GO" id="GO:0035267">
    <property type="term" value="C:NuA4 histone acetyltransferase complex"/>
    <property type="evidence" value="ECO:0007669"/>
    <property type="project" value="TreeGrafter"/>
</dbReference>
<name>A0A9W9TAJ9_9EURO</name>
<keyword evidence="1 2" id="KW-0103">Bromodomain</keyword>
<feature type="compositionally biased region" description="Polar residues" evidence="3">
    <location>
        <begin position="299"/>
        <end position="312"/>
    </location>
</feature>
<evidence type="ECO:0000256" key="2">
    <source>
        <dbReference type="PROSITE-ProRule" id="PRU00035"/>
    </source>
</evidence>
<feature type="compositionally biased region" description="Basic and acidic residues" evidence="3">
    <location>
        <begin position="179"/>
        <end position="192"/>
    </location>
</feature>
<dbReference type="RefSeq" id="XP_058311470.1">
    <property type="nucleotide sequence ID" value="XM_058449126.1"/>
</dbReference>
<evidence type="ECO:0000259" key="4">
    <source>
        <dbReference type="PROSITE" id="PS50014"/>
    </source>
</evidence>
<sequence>MPPLSAYTPFESLLFFQSLATSDVRPASFATISNLLRNNPLVHQNVAFSADRLTAEALEDLYVTLLRDGLDRDAPPGQNGRPTESSGASNPKKRKIASPRPEGLSDGVSHAVLVPELVSHLYARYRELVTKGIRDDEKRYTEIKKEIEHLKEDESKPLAPGTKETAVKDVDLETEPMDVDVKQETSRRERPDFAIPLGQSPEAKKPPGEGSGQFQAKETQPPAPTQAPTHDSQAPQSQTVNGQMVPQAPVPPPLAPRAQQVAPATPAAAAKAPHPSQIAPRPNVPGGTPVAGSAGVLPGSSQPTQASFQQWQLDPPPQSPYSATSPNIAAAPPGSTSTKQPPPGPIQLPSNKTSISSTVPSTPGALPSGAQTPVPIGHPRVSHTPSVVIPSYSDRRGSRPRLSIDTPGSSTPWKMTPRASVVESPVSPARPGPGDVSPISDRAPSPDAMDVSPPRERKSRRGQAEAKAVSNIKSEKPSTRRTRATSTASSPSRGRSATPRALSPDVEDSRVSGRRKGVAADTDDQAAKNRSKRKRGTSEALEPEPTPIEAPKVDTRYVMCTRGFHRTAAPILNDVTTHKLASIFAKPIGERDAPGYHDLIYRPQDLKSIKSAVHQGSKAVAAATEAVSTPAGDGESPAPAVGTPSKHNALMLPKTEDLVPPKGIVNSSQLEKEFVRMFANAIMYNPATERGFGPAFPMISDRGTRESTQSEGDEGGIIQDSLEMFEDVEQAVKRWRDAERTADELANKNILSLRRGSASDFNTDSADDVKG</sequence>
<dbReference type="AlphaFoldDB" id="A0A9W9TAJ9"/>
<feature type="compositionally biased region" description="Polar residues" evidence="3">
    <location>
        <begin position="80"/>
        <end position="89"/>
    </location>
</feature>
<dbReference type="InterPro" id="IPR036427">
    <property type="entry name" value="Bromodomain-like_sf"/>
</dbReference>
<dbReference type="SUPFAM" id="SSF47370">
    <property type="entry name" value="Bromodomain"/>
    <property type="match status" value="1"/>
</dbReference>
<dbReference type="GeneID" id="83176427"/>
<dbReference type="InterPro" id="IPR001487">
    <property type="entry name" value="Bromodomain"/>
</dbReference>
<feature type="region of interest" description="Disordered" evidence="3">
    <location>
        <begin position="151"/>
        <end position="550"/>
    </location>
</feature>
<feature type="compositionally biased region" description="Low complexity" evidence="3">
    <location>
        <begin position="484"/>
        <end position="501"/>
    </location>
</feature>
<dbReference type="PANTHER" id="PTHR15398">
    <property type="entry name" value="BROMODOMAIN-CONTAINING PROTEIN 8"/>
    <property type="match status" value="1"/>
</dbReference>
<dbReference type="Proteomes" id="UP001150904">
    <property type="component" value="Unassembled WGS sequence"/>
</dbReference>
<feature type="region of interest" description="Disordered" evidence="3">
    <location>
        <begin position="69"/>
        <end position="107"/>
    </location>
</feature>
<evidence type="ECO:0000256" key="3">
    <source>
        <dbReference type="SAM" id="MobiDB-lite"/>
    </source>
</evidence>
<comment type="caution">
    <text evidence="5">The sequence shown here is derived from an EMBL/GenBank/DDBJ whole genome shotgun (WGS) entry which is preliminary data.</text>
</comment>
<dbReference type="PROSITE" id="PS50014">
    <property type="entry name" value="BROMODOMAIN_2"/>
    <property type="match status" value="1"/>
</dbReference>
<evidence type="ECO:0000256" key="1">
    <source>
        <dbReference type="ARBA" id="ARBA00023117"/>
    </source>
</evidence>
<dbReference type="Gene3D" id="1.20.920.10">
    <property type="entry name" value="Bromodomain-like"/>
    <property type="match status" value="1"/>
</dbReference>
<proteinExistence type="predicted"/>
<feature type="compositionally biased region" description="Polar residues" evidence="3">
    <location>
        <begin position="230"/>
        <end position="244"/>
    </location>
</feature>
<reference evidence="5" key="1">
    <citation type="submission" date="2022-12" db="EMBL/GenBank/DDBJ databases">
        <authorList>
            <person name="Petersen C."/>
        </authorList>
    </citation>
    <scope>NUCLEOTIDE SEQUENCE</scope>
    <source>
        <strain evidence="5">IBT 15544</strain>
    </source>
</reference>
<dbReference type="EMBL" id="JAPQKR010000005">
    <property type="protein sequence ID" value="KAJ5215657.1"/>
    <property type="molecule type" value="Genomic_DNA"/>
</dbReference>
<evidence type="ECO:0000313" key="5">
    <source>
        <dbReference type="EMBL" id="KAJ5215657.1"/>
    </source>
</evidence>